<reference evidence="4" key="2">
    <citation type="journal article" date="2022" name="Microbiol. Resour. Announc.">
        <title>Metagenome Sequencing to Explore Phylogenomics of Terrestrial Cyanobacteria.</title>
        <authorList>
            <person name="Ward R.D."/>
            <person name="Stajich J.E."/>
            <person name="Johansen J.R."/>
            <person name="Huntemann M."/>
            <person name="Clum A."/>
            <person name="Foster B."/>
            <person name="Foster B."/>
            <person name="Roux S."/>
            <person name="Palaniappan K."/>
            <person name="Varghese N."/>
            <person name="Mukherjee S."/>
            <person name="Reddy T.B.K."/>
            <person name="Daum C."/>
            <person name="Copeland A."/>
            <person name="Chen I.A."/>
            <person name="Ivanova N.N."/>
            <person name="Kyrpides N.C."/>
            <person name="Shapiro N."/>
            <person name="Eloe-Fadrosh E.A."/>
            <person name="Pietrasiak N."/>
        </authorList>
    </citation>
    <scope>NUCLEOTIDE SEQUENCE</scope>
    <source>
        <strain evidence="4">HA4357-MV3</strain>
    </source>
</reference>
<keyword evidence="1" id="KW-0175">Coiled coil</keyword>
<evidence type="ECO:0000259" key="3">
    <source>
        <dbReference type="Pfam" id="PF13600"/>
    </source>
</evidence>
<dbReference type="InterPro" id="IPR011935">
    <property type="entry name" value="CHP02231"/>
</dbReference>
<feature type="domain" description="DUF4140" evidence="3">
    <location>
        <begin position="20"/>
        <end position="119"/>
    </location>
</feature>
<organism evidence="4 5">
    <name type="scientific">Pelatocladus maniniholoensis HA4357-MV3</name>
    <dbReference type="NCBI Taxonomy" id="1117104"/>
    <lineage>
        <taxon>Bacteria</taxon>
        <taxon>Bacillati</taxon>
        <taxon>Cyanobacteriota</taxon>
        <taxon>Cyanophyceae</taxon>
        <taxon>Nostocales</taxon>
        <taxon>Nostocaceae</taxon>
        <taxon>Pelatocladus</taxon>
    </lineage>
</organism>
<sequence length="542" mass="60001">MENPEIPSVRKIVASQIVAVTVYSDKALVTRKGIVSLTGQEKELVITPLPEIVETESVRVSGKGKVAVRLLEVKCDRMFSTEPVAAKVAHLTQQIQQLEAEWQHLQAQIDALALQSSFLQGLREKTEEQFSISLARKNLNLSETLDFLNFIGSQYGEYAIATTECKTRQKELDKQLQALRQQLQTIQTPHPKESLSLSVGIEPAGAGEFELEVSYLVSRASWTPLYDLRVSSNSNVVNLGYLAEVTQSTGEDWLGVDLTLSTAKPGLGTLPPKLKPWYIDAPRLMPQSYVMTAAPMRARSQIGAGEADTAMPTPAPGSAEVQADIAAETVVAEVSREGSVVTFKLSSSGNIPSDGTPHKTTIFNDDFPCSFNYIAMPRLVSFAYLQAKVKNNSEGATLLAGKANIYRDNIFVGSTQLENIAPGQEFKVNLGIDEGLKIERELVERQVEKKLIGSNRRISYAYRLIITNLLNQPANLKLTEQLPVSRNEQIKVRLNRTNPQIQLGEMGMLEWDLMISAQRKQEIYYQFMVEHPPQLTVVGLDV</sequence>
<comment type="caution">
    <text evidence="4">The sequence shown here is derived from an EMBL/GenBank/DDBJ whole genome shotgun (WGS) entry which is preliminary data.</text>
</comment>
<dbReference type="InterPro" id="IPR037291">
    <property type="entry name" value="DUF4139"/>
</dbReference>
<gene>
    <name evidence="4" type="ORF">KME28_17675</name>
</gene>
<dbReference type="InterPro" id="IPR025554">
    <property type="entry name" value="DUF4140"/>
</dbReference>
<dbReference type="EMBL" id="JAHHHW010000106">
    <property type="protein sequence ID" value="MBW4433494.1"/>
    <property type="molecule type" value="Genomic_DNA"/>
</dbReference>
<dbReference type="NCBIfam" id="TIGR02231">
    <property type="entry name" value="mucoidy inhibitor MuiA family protein"/>
    <property type="match status" value="1"/>
</dbReference>
<dbReference type="PANTHER" id="PTHR31005:SF8">
    <property type="entry name" value="DUF4139 DOMAIN-CONTAINING PROTEIN"/>
    <property type="match status" value="1"/>
</dbReference>
<dbReference type="PANTHER" id="PTHR31005">
    <property type="entry name" value="DUF4139 DOMAIN-CONTAINING PROTEIN"/>
    <property type="match status" value="1"/>
</dbReference>
<evidence type="ECO:0000313" key="4">
    <source>
        <dbReference type="EMBL" id="MBW4433494.1"/>
    </source>
</evidence>
<reference evidence="4" key="1">
    <citation type="submission" date="2021-05" db="EMBL/GenBank/DDBJ databases">
        <authorList>
            <person name="Pietrasiak N."/>
            <person name="Ward R."/>
            <person name="Stajich J.E."/>
            <person name="Kurbessoian T."/>
        </authorList>
    </citation>
    <scope>NUCLEOTIDE SEQUENCE</scope>
    <source>
        <strain evidence="4">HA4357-MV3</strain>
    </source>
</reference>
<feature type="domain" description="DUF4139" evidence="2">
    <location>
        <begin position="211"/>
        <end position="532"/>
    </location>
</feature>
<evidence type="ECO:0000259" key="2">
    <source>
        <dbReference type="Pfam" id="PF13598"/>
    </source>
</evidence>
<feature type="coiled-coil region" evidence="1">
    <location>
        <begin position="88"/>
        <end position="115"/>
    </location>
</feature>
<dbReference type="Proteomes" id="UP000813215">
    <property type="component" value="Unassembled WGS sequence"/>
</dbReference>
<evidence type="ECO:0000313" key="5">
    <source>
        <dbReference type="Proteomes" id="UP000813215"/>
    </source>
</evidence>
<dbReference type="Pfam" id="PF13600">
    <property type="entry name" value="DUF4140"/>
    <property type="match status" value="1"/>
</dbReference>
<evidence type="ECO:0000256" key="1">
    <source>
        <dbReference type="SAM" id="Coils"/>
    </source>
</evidence>
<dbReference type="Pfam" id="PF13598">
    <property type="entry name" value="DUF4139"/>
    <property type="match status" value="1"/>
</dbReference>
<dbReference type="AlphaFoldDB" id="A0A9E3HB45"/>
<name>A0A9E3HB45_9NOST</name>
<accession>A0A9E3HB45</accession>
<protein>
    <submittedName>
        <fullName evidence="4">Mucoidy inhibitor MuiA family protein</fullName>
    </submittedName>
</protein>
<proteinExistence type="predicted"/>